<evidence type="ECO:0000313" key="3">
    <source>
        <dbReference type="Proteomes" id="UP001501303"/>
    </source>
</evidence>
<keyword evidence="1" id="KW-0812">Transmembrane</keyword>
<keyword evidence="3" id="KW-1185">Reference proteome</keyword>
<proteinExistence type="predicted"/>
<feature type="transmembrane region" description="Helical" evidence="1">
    <location>
        <begin position="55"/>
        <end position="77"/>
    </location>
</feature>
<comment type="caution">
    <text evidence="2">The sequence shown here is derived from an EMBL/GenBank/DDBJ whole genome shotgun (WGS) entry which is preliminary data.</text>
</comment>
<reference evidence="3" key="1">
    <citation type="journal article" date="2019" name="Int. J. Syst. Evol. Microbiol.">
        <title>The Global Catalogue of Microorganisms (GCM) 10K type strain sequencing project: providing services to taxonomists for standard genome sequencing and annotation.</title>
        <authorList>
            <consortium name="The Broad Institute Genomics Platform"/>
            <consortium name="The Broad Institute Genome Sequencing Center for Infectious Disease"/>
            <person name="Wu L."/>
            <person name="Ma J."/>
        </authorList>
    </citation>
    <scope>NUCLEOTIDE SEQUENCE [LARGE SCALE GENOMIC DNA]</scope>
    <source>
        <strain evidence="3">JCM 13581</strain>
    </source>
</reference>
<accession>A0ABP5ADT3</accession>
<organism evidence="2 3">
    <name type="scientific">Streptomyces sodiiphilus</name>
    <dbReference type="NCBI Taxonomy" id="226217"/>
    <lineage>
        <taxon>Bacteria</taxon>
        <taxon>Bacillati</taxon>
        <taxon>Actinomycetota</taxon>
        <taxon>Actinomycetes</taxon>
        <taxon>Kitasatosporales</taxon>
        <taxon>Streptomycetaceae</taxon>
        <taxon>Streptomyces</taxon>
    </lineage>
</organism>
<keyword evidence="1" id="KW-0472">Membrane</keyword>
<protein>
    <submittedName>
        <fullName evidence="2">Uncharacterized protein</fullName>
    </submittedName>
</protein>
<feature type="transmembrane region" description="Helical" evidence="1">
    <location>
        <begin position="98"/>
        <end position="119"/>
    </location>
</feature>
<sequence>MPGLGARFVRRFPRLGFAVGLFLLILAFPLVLALLLIFPAGLFFRGQPPLPDLEFLPVVGLVVGGALLAAAAMWLYDRLYLSDDDREETRYDRALNRVLVWLGIPLIACFIVFDVLYPFSVLGLALL</sequence>
<gene>
    <name evidence="2" type="ORF">GCM10009716_17880</name>
</gene>
<evidence type="ECO:0000313" key="2">
    <source>
        <dbReference type="EMBL" id="GAA1908367.1"/>
    </source>
</evidence>
<dbReference type="EMBL" id="BAAAMJ010000015">
    <property type="protein sequence ID" value="GAA1908367.1"/>
    <property type="molecule type" value="Genomic_DNA"/>
</dbReference>
<keyword evidence="1" id="KW-1133">Transmembrane helix</keyword>
<feature type="transmembrane region" description="Helical" evidence="1">
    <location>
        <begin position="21"/>
        <end position="43"/>
    </location>
</feature>
<name>A0ABP5ADT3_9ACTN</name>
<dbReference type="Proteomes" id="UP001501303">
    <property type="component" value="Unassembled WGS sequence"/>
</dbReference>
<evidence type="ECO:0000256" key="1">
    <source>
        <dbReference type="SAM" id="Phobius"/>
    </source>
</evidence>